<accession>A0A8J2N5I3</accession>
<proteinExistence type="predicted"/>
<evidence type="ECO:0000313" key="2">
    <source>
        <dbReference type="EMBL" id="CAG5185652.1"/>
    </source>
</evidence>
<dbReference type="GeneID" id="67011627"/>
<dbReference type="InterPro" id="IPR017853">
    <property type="entry name" value="GH"/>
</dbReference>
<dbReference type="Pfam" id="PF00704">
    <property type="entry name" value="Glyco_hydro_18"/>
    <property type="match status" value="1"/>
</dbReference>
<dbReference type="RefSeq" id="XP_043174940.1">
    <property type="nucleotide sequence ID" value="XM_043319005.1"/>
</dbReference>
<feature type="domain" description="GH18" evidence="1">
    <location>
        <begin position="5"/>
        <end position="171"/>
    </location>
</feature>
<name>A0A8J2N5I3_9PLEO</name>
<comment type="caution">
    <text evidence="2">The sequence shown here is derived from an EMBL/GenBank/DDBJ whole genome shotgun (WGS) entry which is preliminary data.</text>
</comment>
<dbReference type="Gene3D" id="3.20.20.80">
    <property type="entry name" value="Glycosidases"/>
    <property type="match status" value="1"/>
</dbReference>
<organism evidence="2 3">
    <name type="scientific">Alternaria atra</name>
    <dbReference type="NCBI Taxonomy" id="119953"/>
    <lineage>
        <taxon>Eukaryota</taxon>
        <taxon>Fungi</taxon>
        <taxon>Dikarya</taxon>
        <taxon>Ascomycota</taxon>
        <taxon>Pezizomycotina</taxon>
        <taxon>Dothideomycetes</taxon>
        <taxon>Pleosporomycetidae</taxon>
        <taxon>Pleosporales</taxon>
        <taxon>Pleosporineae</taxon>
        <taxon>Pleosporaceae</taxon>
        <taxon>Alternaria</taxon>
        <taxon>Alternaria sect. Ulocladioides</taxon>
    </lineage>
</organism>
<dbReference type="InterPro" id="IPR001223">
    <property type="entry name" value="Glyco_hydro18_cat"/>
</dbReference>
<sequence>MEDVDCRYLGGNGADYKELRNFDNIRQITMFPILLAAIRAAIGDKLLSIAVLGKQGQSVLPSFKSMSLQAICDMLGYTQKSGPQVRPSVDFINVMGYNLMNRHGKIKKHHTSVVNSKTTTKDYLARVVPSEKLNIGFAYYAKYFTIQGNCSSSPLNCHIAIVEDPWCHGTFTSGAWIFEEFHMHPVDTPQ</sequence>
<dbReference type="GO" id="GO:0005975">
    <property type="term" value="P:carbohydrate metabolic process"/>
    <property type="evidence" value="ECO:0007669"/>
    <property type="project" value="InterPro"/>
</dbReference>
<dbReference type="EMBL" id="CAJRGZ010000030">
    <property type="protein sequence ID" value="CAG5185652.1"/>
    <property type="molecule type" value="Genomic_DNA"/>
</dbReference>
<keyword evidence="3" id="KW-1185">Reference proteome</keyword>
<dbReference type="SUPFAM" id="SSF51445">
    <property type="entry name" value="(Trans)glycosidases"/>
    <property type="match status" value="1"/>
</dbReference>
<reference evidence="2" key="1">
    <citation type="submission" date="2021-05" db="EMBL/GenBank/DDBJ databases">
        <authorList>
            <person name="Stam R."/>
        </authorList>
    </citation>
    <scope>NUCLEOTIDE SEQUENCE</scope>
    <source>
        <strain evidence="2">CS162</strain>
    </source>
</reference>
<gene>
    <name evidence="2" type="ORF">ALTATR162_LOCUS11363</name>
</gene>
<dbReference type="OrthoDB" id="73875at2759"/>
<dbReference type="Proteomes" id="UP000676310">
    <property type="component" value="Unassembled WGS sequence"/>
</dbReference>
<evidence type="ECO:0000313" key="3">
    <source>
        <dbReference type="Proteomes" id="UP000676310"/>
    </source>
</evidence>
<evidence type="ECO:0000259" key="1">
    <source>
        <dbReference type="Pfam" id="PF00704"/>
    </source>
</evidence>
<protein>
    <recommendedName>
        <fullName evidence="1">GH18 domain-containing protein</fullName>
    </recommendedName>
</protein>
<dbReference type="AlphaFoldDB" id="A0A8J2N5I3"/>